<evidence type="ECO:0000313" key="2">
    <source>
        <dbReference type="Proteomes" id="UP000005801"/>
    </source>
</evidence>
<dbReference type="AlphaFoldDB" id="A6FZB9"/>
<dbReference type="EMBL" id="ABCS01000006">
    <property type="protein sequence ID" value="EDM81003.1"/>
    <property type="molecule type" value="Genomic_DNA"/>
</dbReference>
<name>A6FZB9_9BACT</name>
<evidence type="ECO:0000313" key="1">
    <source>
        <dbReference type="EMBL" id="EDM81003.1"/>
    </source>
</evidence>
<dbReference type="RefSeq" id="WP_006969818.1">
    <property type="nucleotide sequence ID" value="NZ_ABCS01000006.1"/>
</dbReference>
<protein>
    <submittedName>
        <fullName evidence="1">Uncharacterized protein</fullName>
    </submittedName>
</protein>
<proteinExistence type="predicted"/>
<dbReference type="STRING" id="391625.PPSIR1_25526"/>
<dbReference type="Proteomes" id="UP000005801">
    <property type="component" value="Unassembled WGS sequence"/>
</dbReference>
<sequence length="448" mass="50803">MTTLELPLQSTITHRFRALELPEALFQTIVDQARWVTTPTFKKRGRMALFTLDEPISPTGRPDIRLRAVKMKGVGAYNPPAPGSRFRDKLLDDYSDEPVPPTTLPLTSFVTYPHFGIDREGEFMFAYSALAPVGGILHSRALLEYRNAETLLRHDVPCIVPMAVLEYGEPLRFEGKVMGAALSLMPESTIFRLSTIQFGDAVHYGTNPAADAYYDRVRTRLEIEGDPADERTRLATLTPLMRKIGVLTRRFSLAGLFRYSPELSNYEFDFDRGLPVLTDLDSTLELDSLPPPLRTLQALRDLASVTYRAMAKFATPSVLGAYSFDRLLEHDPLCALLGGYFPELPEAGLRELTGGFWSAFAPHFFLLNKHRDAIVHEWDAERRRSYKLDHDLFYILAMVKLFPLFRESEVFARYPSTLTVDALHGMAERFLGERYAYLTHLCAPRART</sequence>
<dbReference type="OrthoDB" id="7790516at2"/>
<reference evidence="1 2" key="1">
    <citation type="submission" date="2007-06" db="EMBL/GenBank/DDBJ databases">
        <authorList>
            <person name="Shimkets L."/>
            <person name="Ferriera S."/>
            <person name="Johnson J."/>
            <person name="Kravitz S."/>
            <person name="Beeson K."/>
            <person name="Sutton G."/>
            <person name="Rogers Y.-H."/>
            <person name="Friedman R."/>
            <person name="Frazier M."/>
            <person name="Venter J.C."/>
        </authorList>
    </citation>
    <scope>NUCLEOTIDE SEQUENCE [LARGE SCALE GENOMIC DNA]</scope>
    <source>
        <strain evidence="1 2">SIR-1</strain>
    </source>
</reference>
<accession>A6FZB9</accession>
<gene>
    <name evidence="1" type="ORF">PPSIR1_25526</name>
</gene>
<dbReference type="eggNOG" id="ENOG5032WFF">
    <property type="taxonomic scope" value="Bacteria"/>
</dbReference>
<comment type="caution">
    <text evidence="1">The sequence shown here is derived from an EMBL/GenBank/DDBJ whole genome shotgun (WGS) entry which is preliminary data.</text>
</comment>
<keyword evidence="2" id="KW-1185">Reference proteome</keyword>
<organism evidence="1 2">
    <name type="scientific">Plesiocystis pacifica SIR-1</name>
    <dbReference type="NCBI Taxonomy" id="391625"/>
    <lineage>
        <taxon>Bacteria</taxon>
        <taxon>Pseudomonadati</taxon>
        <taxon>Myxococcota</taxon>
        <taxon>Polyangia</taxon>
        <taxon>Nannocystales</taxon>
        <taxon>Nannocystaceae</taxon>
        <taxon>Plesiocystis</taxon>
    </lineage>
</organism>